<dbReference type="FunFam" id="3.40.50.80:FF:000032">
    <property type="entry name" value="NADPH-dependent diflavin oxidoreductase 1"/>
    <property type="match status" value="1"/>
</dbReference>
<dbReference type="SUPFAM" id="SSF52343">
    <property type="entry name" value="Ferredoxin reductase-like, C-terminal NADP-linked domain"/>
    <property type="match status" value="1"/>
</dbReference>
<dbReference type="AlphaFoldDB" id="A0A9D4F8W4"/>
<dbReference type="InterPro" id="IPR001433">
    <property type="entry name" value="OxRdtase_FAD/NAD-bd"/>
</dbReference>
<feature type="domain" description="Oxidoreductase FAD/NAD(P)-binding" evidence="2">
    <location>
        <begin position="1"/>
        <end position="107"/>
    </location>
</feature>
<organism evidence="3 4">
    <name type="scientific">Dreissena polymorpha</name>
    <name type="common">Zebra mussel</name>
    <name type="synonym">Mytilus polymorpha</name>
    <dbReference type="NCBI Taxonomy" id="45954"/>
    <lineage>
        <taxon>Eukaryota</taxon>
        <taxon>Metazoa</taxon>
        <taxon>Spiralia</taxon>
        <taxon>Lophotrochozoa</taxon>
        <taxon>Mollusca</taxon>
        <taxon>Bivalvia</taxon>
        <taxon>Autobranchia</taxon>
        <taxon>Heteroconchia</taxon>
        <taxon>Euheterodonta</taxon>
        <taxon>Imparidentia</taxon>
        <taxon>Neoheterodontei</taxon>
        <taxon>Myida</taxon>
        <taxon>Dreissenoidea</taxon>
        <taxon>Dreissenidae</taxon>
        <taxon>Dreissena</taxon>
    </lineage>
</organism>
<reference evidence="3" key="1">
    <citation type="journal article" date="2019" name="bioRxiv">
        <title>The Genome of the Zebra Mussel, Dreissena polymorpha: A Resource for Invasive Species Research.</title>
        <authorList>
            <person name="McCartney M.A."/>
            <person name="Auch B."/>
            <person name="Kono T."/>
            <person name="Mallez S."/>
            <person name="Zhang Y."/>
            <person name="Obille A."/>
            <person name="Becker A."/>
            <person name="Abrahante J.E."/>
            <person name="Garbe J."/>
            <person name="Badalamenti J.P."/>
            <person name="Herman A."/>
            <person name="Mangelson H."/>
            <person name="Liachko I."/>
            <person name="Sullivan S."/>
            <person name="Sone E.D."/>
            <person name="Koren S."/>
            <person name="Silverstein K.A.T."/>
            <person name="Beckman K.B."/>
            <person name="Gohl D.M."/>
        </authorList>
    </citation>
    <scope>NUCLEOTIDE SEQUENCE</scope>
    <source>
        <strain evidence="3">Duluth1</strain>
        <tissue evidence="3">Whole animal</tissue>
    </source>
</reference>
<comment type="caution">
    <text evidence="3">The sequence shown here is derived from an EMBL/GenBank/DDBJ whole genome shotgun (WGS) entry which is preliminary data.</text>
</comment>
<evidence type="ECO:0000259" key="2">
    <source>
        <dbReference type="Pfam" id="PF00175"/>
    </source>
</evidence>
<accession>A0A9D4F8W4</accession>
<gene>
    <name evidence="3" type="ORF">DPMN_145667</name>
</gene>
<keyword evidence="4" id="KW-1185">Reference proteome</keyword>
<keyword evidence="1" id="KW-0285">Flavoprotein</keyword>
<dbReference type="Gene3D" id="3.40.50.80">
    <property type="entry name" value="Nucleotide-binding domain of ferredoxin-NADP reductase (FNR) module"/>
    <property type="match status" value="1"/>
</dbReference>
<reference evidence="3" key="2">
    <citation type="submission" date="2020-11" db="EMBL/GenBank/DDBJ databases">
        <authorList>
            <person name="McCartney M.A."/>
            <person name="Auch B."/>
            <person name="Kono T."/>
            <person name="Mallez S."/>
            <person name="Becker A."/>
            <person name="Gohl D.M."/>
            <person name="Silverstein K.A.T."/>
            <person name="Koren S."/>
            <person name="Bechman K.B."/>
            <person name="Herman A."/>
            <person name="Abrahante J.E."/>
            <person name="Garbe J."/>
        </authorList>
    </citation>
    <scope>NUCLEOTIDE SEQUENCE</scope>
    <source>
        <strain evidence="3">Duluth1</strain>
        <tissue evidence="3">Whole animal</tissue>
    </source>
</reference>
<sequence length="144" mass="16045">MIGPGTGIAPFRSFIEERAVNKKGASTLFFGCRSSSNDFYFETQWKDMVARQLLTLHTAFSRDNQDGSKYYVQHAIRDAGSEVWRLLQSGAVVCVAGNSKNMPDSVREAIKEVGKVHGGLSDSAANDFLLMLDKEKRYQAETWS</sequence>
<dbReference type="Pfam" id="PF00175">
    <property type="entry name" value="NAD_binding_1"/>
    <property type="match status" value="1"/>
</dbReference>
<evidence type="ECO:0000313" key="4">
    <source>
        <dbReference type="Proteomes" id="UP000828390"/>
    </source>
</evidence>
<proteinExistence type="predicted"/>
<dbReference type="PANTHER" id="PTHR19384">
    <property type="entry name" value="NITRIC OXIDE SYNTHASE-RELATED"/>
    <property type="match status" value="1"/>
</dbReference>
<name>A0A9D4F8W4_DREPO</name>
<dbReference type="GO" id="GO:0010181">
    <property type="term" value="F:FMN binding"/>
    <property type="evidence" value="ECO:0007669"/>
    <property type="project" value="TreeGrafter"/>
</dbReference>
<dbReference type="GO" id="GO:0050660">
    <property type="term" value="F:flavin adenine dinucleotide binding"/>
    <property type="evidence" value="ECO:0007669"/>
    <property type="project" value="TreeGrafter"/>
</dbReference>
<evidence type="ECO:0000256" key="1">
    <source>
        <dbReference type="ARBA" id="ARBA00022630"/>
    </source>
</evidence>
<protein>
    <recommendedName>
        <fullName evidence="2">Oxidoreductase FAD/NAD(P)-binding domain-containing protein</fullName>
    </recommendedName>
</protein>
<dbReference type="GO" id="GO:0005829">
    <property type="term" value="C:cytosol"/>
    <property type="evidence" value="ECO:0007669"/>
    <property type="project" value="TreeGrafter"/>
</dbReference>
<dbReference type="GO" id="GO:0016491">
    <property type="term" value="F:oxidoreductase activity"/>
    <property type="evidence" value="ECO:0007669"/>
    <property type="project" value="InterPro"/>
</dbReference>
<dbReference type="Proteomes" id="UP000828390">
    <property type="component" value="Unassembled WGS sequence"/>
</dbReference>
<dbReference type="EMBL" id="JAIWYP010000007">
    <property type="protein sequence ID" value="KAH3792176.1"/>
    <property type="molecule type" value="Genomic_DNA"/>
</dbReference>
<dbReference type="InterPro" id="IPR039261">
    <property type="entry name" value="FNR_nucleotide-bd"/>
</dbReference>
<dbReference type="PANTHER" id="PTHR19384:SF10">
    <property type="entry name" value="NADPH-DEPENDENT DIFLAVIN OXIDOREDUCTASE 1"/>
    <property type="match status" value="1"/>
</dbReference>
<evidence type="ECO:0000313" key="3">
    <source>
        <dbReference type="EMBL" id="KAH3792176.1"/>
    </source>
</evidence>